<dbReference type="PANTHER" id="PTHR40260:SF2">
    <property type="entry name" value="BLR8190 PROTEIN"/>
    <property type="match status" value="1"/>
</dbReference>
<comment type="caution">
    <text evidence="2">The sequence shown here is derived from an EMBL/GenBank/DDBJ whole genome shotgun (WGS) entry which is preliminary data.</text>
</comment>
<dbReference type="Gene3D" id="3.30.70.100">
    <property type="match status" value="1"/>
</dbReference>
<reference evidence="2" key="1">
    <citation type="journal article" date="2020" name="bioRxiv">
        <title>Whole genome comparisons of ergot fungi reveals the divergence and evolution of species within the genus Claviceps are the result of varying mechanisms driving genome evolution and host range expansion.</title>
        <authorList>
            <person name="Wyka S.A."/>
            <person name="Mondo S.J."/>
            <person name="Liu M."/>
            <person name="Dettman J."/>
            <person name="Nalam V."/>
            <person name="Broders K.D."/>
        </authorList>
    </citation>
    <scope>NUCLEOTIDE SEQUENCE</scope>
    <source>
        <strain evidence="2">CCC 489</strain>
    </source>
</reference>
<dbReference type="InterPro" id="IPR011008">
    <property type="entry name" value="Dimeric_a/b-barrel"/>
</dbReference>
<gene>
    <name evidence="2" type="ORF">E4U42_007193</name>
</gene>
<evidence type="ECO:0000313" key="2">
    <source>
        <dbReference type="EMBL" id="KAG5930536.1"/>
    </source>
</evidence>
<dbReference type="GO" id="GO:0016491">
    <property type="term" value="F:oxidoreductase activity"/>
    <property type="evidence" value="ECO:0007669"/>
    <property type="project" value="InterPro"/>
</dbReference>
<evidence type="ECO:0000256" key="1">
    <source>
        <dbReference type="ARBA" id="ARBA00005986"/>
    </source>
</evidence>
<dbReference type="NCBIfam" id="TIGR02118">
    <property type="entry name" value="EthD family reductase"/>
    <property type="match status" value="1"/>
</dbReference>
<dbReference type="Proteomes" id="UP000811619">
    <property type="component" value="Unassembled WGS sequence"/>
</dbReference>
<dbReference type="EMBL" id="SRPY01000008">
    <property type="protein sequence ID" value="KAG5930536.1"/>
    <property type="molecule type" value="Genomic_DNA"/>
</dbReference>
<dbReference type="OrthoDB" id="4892971at2759"/>
<name>A0A8K0NPN0_9HYPO</name>
<dbReference type="PANTHER" id="PTHR40260">
    <property type="entry name" value="BLR8190 PROTEIN"/>
    <property type="match status" value="1"/>
</dbReference>
<organism evidence="2 3">
    <name type="scientific">Claviceps africana</name>
    <dbReference type="NCBI Taxonomy" id="83212"/>
    <lineage>
        <taxon>Eukaryota</taxon>
        <taxon>Fungi</taxon>
        <taxon>Dikarya</taxon>
        <taxon>Ascomycota</taxon>
        <taxon>Pezizomycotina</taxon>
        <taxon>Sordariomycetes</taxon>
        <taxon>Hypocreomycetidae</taxon>
        <taxon>Hypocreales</taxon>
        <taxon>Clavicipitaceae</taxon>
        <taxon>Claviceps</taxon>
    </lineage>
</organism>
<evidence type="ECO:0000313" key="3">
    <source>
        <dbReference type="Proteomes" id="UP000811619"/>
    </source>
</evidence>
<proteinExistence type="inferred from homology"/>
<keyword evidence="3" id="KW-1185">Reference proteome</keyword>
<comment type="similarity">
    <text evidence="1">Belongs to the tpcK family.</text>
</comment>
<protein>
    <recommendedName>
        <fullName evidence="4">EthD domain-containing protein</fullName>
    </recommendedName>
</protein>
<accession>A0A8K0NPN0</accession>
<dbReference type="AlphaFoldDB" id="A0A8K0NPN0"/>
<dbReference type="SUPFAM" id="SSF54909">
    <property type="entry name" value="Dimeric alpha+beta barrel"/>
    <property type="match status" value="1"/>
</dbReference>
<evidence type="ECO:0008006" key="4">
    <source>
        <dbReference type="Google" id="ProtNLM"/>
    </source>
</evidence>
<dbReference type="InterPro" id="IPR009799">
    <property type="entry name" value="EthD_dom"/>
</dbReference>
<sequence>MASITILYPSGHDFDLEYYIEMHMALAERSWAPFGLQSWHVTQMAPGQPYQVQAILKFGSLAAWERASSEAGAVVFADIPAFTSAEPLVLKGETSAYVHRA</sequence>